<feature type="region of interest" description="Disordered" evidence="1">
    <location>
        <begin position="862"/>
        <end position="889"/>
    </location>
</feature>
<dbReference type="InterPro" id="IPR010730">
    <property type="entry name" value="HET"/>
</dbReference>
<dbReference type="Pfam" id="PF06985">
    <property type="entry name" value="HET"/>
    <property type="match status" value="1"/>
</dbReference>
<organism evidence="3 4">
    <name type="scientific">Fusarium longipes</name>
    <dbReference type="NCBI Taxonomy" id="694270"/>
    <lineage>
        <taxon>Eukaryota</taxon>
        <taxon>Fungi</taxon>
        <taxon>Dikarya</taxon>
        <taxon>Ascomycota</taxon>
        <taxon>Pezizomycotina</taxon>
        <taxon>Sordariomycetes</taxon>
        <taxon>Hypocreomycetidae</taxon>
        <taxon>Hypocreales</taxon>
        <taxon>Nectriaceae</taxon>
        <taxon>Fusarium</taxon>
    </lineage>
</organism>
<sequence>MYPASDNPYPDSPLPSQGWFRLLTINPSREKDRTLAISCTLQQYQIVDCPPYEGMSYTWGDDEATKTILVNGCAFAIRPNLFSALESLRNNDDSRTVWIDAICINQQDEQERNNQVLQMNNIYSCAALVNVWLGDATTASDAGVDFLQQLSSCLYNGGQTLLPTIPSSIGLLGSNTSQQETSPATFYPGTPKAYLDLYGPVLSLLDDPRMVYKLNESVALLARPWWRRMWTLQESVLCRKVICWCGSRTFPMEYIHSLAYFVYFSLAFNTWRGRPVPDEVSLVGLWRSVDLREHIVSRRRIRLTLAFHSTWDRVASDAKDKIFGLLGLVGRRYDLQPEYSWPVEKVYRVAMRAALMEDQLLDCLGLITEAKALRNKKLNSWVPDFSVHDTPFSDDFASISRPLFRRNVFDASLEGGRFQPKIGTERDDTVLKVNGLHFDKVQKVGPRSPGSNLPDDTEASLLEWEKSMRAVLRKWRSMLPQLGVYHHTGESFSTAFWRTVLVDIKQGEYHKSPSAMWDKRLDKDDIRSIPHLDTPEGTEKMLKTWSACMRREYRKLRIIKQVHRRLVTTDTGYIGLGPPDVEVGDSICVLMGGSVPYVLRQNTDDTWCYIGECYVHGIMDGKVVDEAFSRPSLQMADPLTIIGTAGAIANIIDVLTKTITVVFDMRQAWKIADLTVLSFENQLNLLLFALCEIQKWAAFKSDGQSPQLGMQVDKCVAYCRLLIAKIDQEVSQFEKTISGELEFSSKLTLLFKTKEMEQINRMVDQQTQALTLLLSACNINVSEEQNKILDQPKCVRVFQAMNQDTASLFVHRDNDSIMTATSVSSSKWSLQFSFDKEILVTNVYERWIRKFAKPRATNKKLHNVTVPDDSTPTRPCLPTPSDKSERNEELGIGNADDIELQSLEVDPVMNNPKHQVQKPQGTIRNWKKHLINGEIRVVITAYNGKTELGNTLTKFQLAAQTPWPSNTHVIAIFSNLSLFREKLTKIPFDHYFPCFLVEGNPTNVYDGILSNVRKLKWNSNDILCYSTEGVYSENNLKTIRSKILKILPGA</sequence>
<evidence type="ECO:0000256" key="1">
    <source>
        <dbReference type="SAM" id="MobiDB-lite"/>
    </source>
</evidence>
<dbReference type="Proteomes" id="UP000266234">
    <property type="component" value="Unassembled WGS sequence"/>
</dbReference>
<gene>
    <name evidence="3" type="ORF">FLONG3_3061</name>
</gene>
<reference evidence="3 4" key="1">
    <citation type="journal article" date="2018" name="PLoS Pathog.">
        <title>Evolution of structural diversity of trichothecenes, a family of toxins produced by plant pathogenic and entomopathogenic fungi.</title>
        <authorList>
            <person name="Proctor R.H."/>
            <person name="McCormick S.P."/>
            <person name="Kim H.S."/>
            <person name="Cardoza R.E."/>
            <person name="Stanley A.M."/>
            <person name="Lindo L."/>
            <person name="Kelly A."/>
            <person name="Brown D.W."/>
            <person name="Lee T."/>
            <person name="Vaughan M.M."/>
            <person name="Alexander N.J."/>
            <person name="Busman M."/>
            <person name="Gutierrez S."/>
        </authorList>
    </citation>
    <scope>NUCLEOTIDE SEQUENCE [LARGE SCALE GENOMIC DNA]</scope>
    <source>
        <strain evidence="3 4">NRRL 20695</strain>
    </source>
</reference>
<name>A0A395T3F5_9HYPO</name>
<comment type="caution">
    <text evidence="3">The sequence shown here is derived from an EMBL/GenBank/DDBJ whole genome shotgun (WGS) entry which is preliminary data.</text>
</comment>
<dbReference type="Pfam" id="PF26639">
    <property type="entry name" value="Het-6_barrel"/>
    <property type="match status" value="1"/>
</dbReference>
<dbReference type="AlphaFoldDB" id="A0A395T3F5"/>
<dbReference type="STRING" id="694270.A0A395T3F5"/>
<evidence type="ECO:0000259" key="2">
    <source>
        <dbReference type="Pfam" id="PF06985"/>
    </source>
</evidence>
<dbReference type="InterPro" id="IPR052895">
    <property type="entry name" value="HetReg/Transcr_Mod"/>
</dbReference>
<feature type="domain" description="Heterokaryon incompatibility" evidence="2">
    <location>
        <begin position="52"/>
        <end position="234"/>
    </location>
</feature>
<dbReference type="PANTHER" id="PTHR24148">
    <property type="entry name" value="ANKYRIN REPEAT DOMAIN-CONTAINING PROTEIN 39 HOMOLOG-RELATED"/>
    <property type="match status" value="1"/>
</dbReference>
<dbReference type="EMBL" id="PXOG01000057">
    <property type="protein sequence ID" value="RGP78862.1"/>
    <property type="molecule type" value="Genomic_DNA"/>
</dbReference>
<protein>
    <recommendedName>
        <fullName evidence="2">Heterokaryon incompatibility domain-containing protein</fullName>
    </recommendedName>
</protein>
<dbReference type="OrthoDB" id="2157530at2759"/>
<keyword evidence="4" id="KW-1185">Reference proteome</keyword>
<evidence type="ECO:0000313" key="4">
    <source>
        <dbReference type="Proteomes" id="UP000266234"/>
    </source>
</evidence>
<proteinExistence type="predicted"/>
<dbReference type="PANTHER" id="PTHR24148:SF64">
    <property type="entry name" value="HETEROKARYON INCOMPATIBILITY DOMAIN-CONTAINING PROTEIN"/>
    <property type="match status" value="1"/>
</dbReference>
<accession>A0A395T3F5</accession>
<evidence type="ECO:0000313" key="3">
    <source>
        <dbReference type="EMBL" id="RGP78862.1"/>
    </source>
</evidence>